<comment type="caution">
    <text evidence="2">The sequence shown here is derived from an EMBL/GenBank/DDBJ whole genome shotgun (WGS) entry which is preliminary data.</text>
</comment>
<evidence type="ECO:0000256" key="1">
    <source>
        <dbReference type="SAM" id="MobiDB-lite"/>
    </source>
</evidence>
<name>A0ABR2SGB8_9ROSI</name>
<reference evidence="2 3" key="1">
    <citation type="journal article" date="2024" name="G3 (Bethesda)">
        <title>Genome assembly of Hibiscus sabdariffa L. provides insights into metabolisms of medicinal natural products.</title>
        <authorList>
            <person name="Kim T."/>
        </authorList>
    </citation>
    <scope>NUCLEOTIDE SEQUENCE [LARGE SCALE GENOMIC DNA]</scope>
    <source>
        <strain evidence="2">TK-2024</strain>
        <tissue evidence="2">Old leaves</tissue>
    </source>
</reference>
<dbReference type="EMBL" id="JBBPBN010000015">
    <property type="protein sequence ID" value="KAK9024301.1"/>
    <property type="molecule type" value="Genomic_DNA"/>
</dbReference>
<protein>
    <recommendedName>
        <fullName evidence="4">Endonuclease/exonuclease/phosphatase domain-containing protein</fullName>
    </recommendedName>
</protein>
<keyword evidence="3" id="KW-1185">Reference proteome</keyword>
<proteinExistence type="predicted"/>
<feature type="region of interest" description="Disordered" evidence="1">
    <location>
        <begin position="156"/>
        <end position="184"/>
    </location>
</feature>
<dbReference type="Proteomes" id="UP001396334">
    <property type="component" value="Unassembled WGS sequence"/>
</dbReference>
<organism evidence="2 3">
    <name type="scientific">Hibiscus sabdariffa</name>
    <name type="common">roselle</name>
    <dbReference type="NCBI Taxonomy" id="183260"/>
    <lineage>
        <taxon>Eukaryota</taxon>
        <taxon>Viridiplantae</taxon>
        <taxon>Streptophyta</taxon>
        <taxon>Embryophyta</taxon>
        <taxon>Tracheophyta</taxon>
        <taxon>Spermatophyta</taxon>
        <taxon>Magnoliopsida</taxon>
        <taxon>eudicotyledons</taxon>
        <taxon>Gunneridae</taxon>
        <taxon>Pentapetalae</taxon>
        <taxon>rosids</taxon>
        <taxon>malvids</taxon>
        <taxon>Malvales</taxon>
        <taxon>Malvaceae</taxon>
        <taxon>Malvoideae</taxon>
        <taxon>Hibiscus</taxon>
    </lineage>
</organism>
<feature type="compositionally biased region" description="Basic and acidic residues" evidence="1">
    <location>
        <begin position="1"/>
        <end position="18"/>
    </location>
</feature>
<feature type="region of interest" description="Disordered" evidence="1">
    <location>
        <begin position="1"/>
        <end position="47"/>
    </location>
</feature>
<evidence type="ECO:0000313" key="3">
    <source>
        <dbReference type="Proteomes" id="UP001396334"/>
    </source>
</evidence>
<sequence length="294" mass="32482">MAMERETVELRFASKDTGDNQVNSRIDGVKNPLAPLTSSQTGRPPDDQQIVKRSWGDGGDLMDIRAIETNVEETRNRSIDKGAMASKEEIVPSRVTVNPNNHVVVRVLDRGSEMVAKAMVVKKPKDGVVVLNPKGTHRTLVGKGIEWKGRFSKGLGVSVEKSGPSSGSVAESHADDEQGTDHSFPITFVYENPNKRRHDDLWDQLLALQPDDNMAWVLGDDFNSILSSEERIGGSSRRDDAMWSDSKVLHLNRLDSNHGPLLLVIDSVTVPKRQHGFKYLAAWQSSSGFEDMLA</sequence>
<accession>A0ABR2SGB8</accession>
<evidence type="ECO:0000313" key="2">
    <source>
        <dbReference type="EMBL" id="KAK9024301.1"/>
    </source>
</evidence>
<gene>
    <name evidence="2" type="ORF">V6N11_004469</name>
</gene>
<evidence type="ECO:0008006" key="4">
    <source>
        <dbReference type="Google" id="ProtNLM"/>
    </source>
</evidence>